<evidence type="ECO:0000256" key="2">
    <source>
        <dbReference type="ARBA" id="ARBA00022840"/>
    </source>
</evidence>
<sequence>MSVDPSVIAALETAIAADPENPALRVHLASLLVMAGDPQRALEHARVALGHDPDHIEALVNARDAARALGDQALAERYRRLLGAASEPIGTFDADRWVETDPDDETEEPFEIPDGFAAAAPPDAERPRVTLDDVGGQEGVKARLDAALLAPPRSAEARGGVLLYGPPGCGKTFIARAVAGELAAGFLALPLQDTLSTWLGEAERCVRDAFAAASRAAPCVLLLDDLDAVHPRVVDQLLAELDADHAGVFVLAATDHPWDVDPALRRPRRLDHTVLVVPPDPLARETIFRKALDGRPVRGVDPVELARRTDGCSAADIVHIVDSAAELALQESVRTGAMHPITQPQLEWATARTAPSTRAWFALAHSHARYANSGGQFDDLLAYLRSNKLP</sequence>
<accession>A0A660LGN7</accession>
<feature type="domain" description="AAA+ ATPase" evidence="3">
    <location>
        <begin position="157"/>
        <end position="280"/>
    </location>
</feature>
<evidence type="ECO:0000313" key="5">
    <source>
        <dbReference type="Proteomes" id="UP000278962"/>
    </source>
</evidence>
<dbReference type="InterPro" id="IPR003593">
    <property type="entry name" value="AAA+_ATPase"/>
</dbReference>
<dbReference type="InterPro" id="IPR027417">
    <property type="entry name" value="P-loop_NTPase"/>
</dbReference>
<dbReference type="Pfam" id="PF14559">
    <property type="entry name" value="TPR_19"/>
    <property type="match status" value="1"/>
</dbReference>
<dbReference type="Gene3D" id="1.25.40.10">
    <property type="entry name" value="Tetratricopeptide repeat domain"/>
    <property type="match status" value="1"/>
</dbReference>
<dbReference type="PANTHER" id="PTHR23077:SF171">
    <property type="entry name" value="NUCLEAR VALOSIN-CONTAINING PROTEIN-LIKE"/>
    <property type="match status" value="1"/>
</dbReference>
<dbReference type="SUPFAM" id="SSF48452">
    <property type="entry name" value="TPR-like"/>
    <property type="match status" value="1"/>
</dbReference>
<evidence type="ECO:0000256" key="1">
    <source>
        <dbReference type="ARBA" id="ARBA00022741"/>
    </source>
</evidence>
<name>A0A660LGN7_9ACTN</name>
<dbReference type="InterPro" id="IPR041569">
    <property type="entry name" value="AAA_lid_3"/>
</dbReference>
<dbReference type="SMART" id="SM00382">
    <property type="entry name" value="AAA"/>
    <property type="match status" value="1"/>
</dbReference>
<gene>
    <name evidence="4" type="ORF">C8N24_1943</name>
</gene>
<dbReference type="GO" id="GO:0005524">
    <property type="term" value="F:ATP binding"/>
    <property type="evidence" value="ECO:0007669"/>
    <property type="project" value="UniProtKB-KW"/>
</dbReference>
<evidence type="ECO:0000313" key="4">
    <source>
        <dbReference type="EMBL" id="RKQ92104.1"/>
    </source>
</evidence>
<dbReference type="RefSeq" id="WP_245971807.1">
    <property type="nucleotide sequence ID" value="NZ_RBIL01000001.1"/>
</dbReference>
<dbReference type="SUPFAM" id="SSF52540">
    <property type="entry name" value="P-loop containing nucleoside triphosphate hydrolases"/>
    <property type="match status" value="1"/>
</dbReference>
<comment type="caution">
    <text evidence="4">The sequence shown here is derived from an EMBL/GenBank/DDBJ whole genome shotgun (WGS) entry which is preliminary data.</text>
</comment>
<reference evidence="4 5" key="1">
    <citation type="submission" date="2018-10" db="EMBL/GenBank/DDBJ databases">
        <title>Genomic Encyclopedia of Archaeal and Bacterial Type Strains, Phase II (KMG-II): from individual species to whole genera.</title>
        <authorList>
            <person name="Goeker M."/>
        </authorList>
    </citation>
    <scope>NUCLEOTIDE SEQUENCE [LARGE SCALE GENOMIC DNA]</scope>
    <source>
        <strain evidence="4 5">DSM 14954</strain>
    </source>
</reference>
<keyword evidence="5" id="KW-1185">Reference proteome</keyword>
<dbReference type="Gene3D" id="1.10.8.60">
    <property type="match status" value="1"/>
</dbReference>
<dbReference type="GO" id="GO:0016887">
    <property type="term" value="F:ATP hydrolysis activity"/>
    <property type="evidence" value="ECO:0007669"/>
    <property type="project" value="InterPro"/>
</dbReference>
<dbReference type="EMBL" id="RBIL01000001">
    <property type="protein sequence ID" value="RKQ92104.1"/>
    <property type="molecule type" value="Genomic_DNA"/>
</dbReference>
<dbReference type="AlphaFoldDB" id="A0A660LGN7"/>
<proteinExistence type="predicted"/>
<dbReference type="Pfam" id="PF00004">
    <property type="entry name" value="AAA"/>
    <property type="match status" value="1"/>
</dbReference>
<dbReference type="InterPro" id="IPR011990">
    <property type="entry name" value="TPR-like_helical_dom_sf"/>
</dbReference>
<dbReference type="InterPro" id="IPR003959">
    <property type="entry name" value="ATPase_AAA_core"/>
</dbReference>
<dbReference type="PANTHER" id="PTHR23077">
    <property type="entry name" value="AAA-FAMILY ATPASE"/>
    <property type="match status" value="1"/>
</dbReference>
<protein>
    <submittedName>
        <fullName evidence="4">ATPase family protein associated with various cellular activities (AAA)</fullName>
    </submittedName>
</protein>
<dbReference type="Proteomes" id="UP000278962">
    <property type="component" value="Unassembled WGS sequence"/>
</dbReference>
<keyword evidence="2" id="KW-0067">ATP-binding</keyword>
<evidence type="ECO:0000259" key="3">
    <source>
        <dbReference type="SMART" id="SM00382"/>
    </source>
</evidence>
<dbReference type="Gene3D" id="3.40.50.300">
    <property type="entry name" value="P-loop containing nucleotide triphosphate hydrolases"/>
    <property type="match status" value="1"/>
</dbReference>
<keyword evidence="1" id="KW-0547">Nucleotide-binding</keyword>
<organism evidence="4 5">
    <name type="scientific">Solirubrobacter pauli</name>
    <dbReference type="NCBI Taxonomy" id="166793"/>
    <lineage>
        <taxon>Bacteria</taxon>
        <taxon>Bacillati</taxon>
        <taxon>Actinomycetota</taxon>
        <taxon>Thermoleophilia</taxon>
        <taxon>Solirubrobacterales</taxon>
        <taxon>Solirubrobacteraceae</taxon>
        <taxon>Solirubrobacter</taxon>
    </lineage>
</organism>
<dbReference type="InterPro" id="IPR050168">
    <property type="entry name" value="AAA_ATPase_domain"/>
</dbReference>
<dbReference type="Pfam" id="PF17862">
    <property type="entry name" value="AAA_lid_3"/>
    <property type="match status" value="1"/>
</dbReference>